<evidence type="ECO:0000313" key="4">
    <source>
        <dbReference type="Proteomes" id="UP000708208"/>
    </source>
</evidence>
<dbReference type="AlphaFoldDB" id="A0A8J2LG55"/>
<feature type="region of interest" description="Disordered" evidence="1">
    <location>
        <begin position="185"/>
        <end position="208"/>
    </location>
</feature>
<organism evidence="3 4">
    <name type="scientific">Allacma fusca</name>
    <dbReference type="NCBI Taxonomy" id="39272"/>
    <lineage>
        <taxon>Eukaryota</taxon>
        <taxon>Metazoa</taxon>
        <taxon>Ecdysozoa</taxon>
        <taxon>Arthropoda</taxon>
        <taxon>Hexapoda</taxon>
        <taxon>Collembola</taxon>
        <taxon>Symphypleona</taxon>
        <taxon>Sminthuridae</taxon>
        <taxon>Allacma</taxon>
    </lineage>
</organism>
<reference evidence="3" key="1">
    <citation type="submission" date="2021-06" db="EMBL/GenBank/DDBJ databases">
        <authorList>
            <person name="Hodson N. C."/>
            <person name="Mongue J. A."/>
            <person name="Jaron S. K."/>
        </authorList>
    </citation>
    <scope>NUCLEOTIDE SEQUENCE</scope>
</reference>
<evidence type="ECO:0000256" key="1">
    <source>
        <dbReference type="SAM" id="MobiDB-lite"/>
    </source>
</evidence>
<dbReference type="Proteomes" id="UP000708208">
    <property type="component" value="Unassembled WGS sequence"/>
</dbReference>
<feature type="signal peptide" evidence="2">
    <location>
        <begin position="1"/>
        <end position="20"/>
    </location>
</feature>
<evidence type="ECO:0000256" key="2">
    <source>
        <dbReference type="SAM" id="SignalP"/>
    </source>
</evidence>
<comment type="caution">
    <text evidence="3">The sequence shown here is derived from an EMBL/GenBank/DDBJ whole genome shotgun (WGS) entry which is preliminary data.</text>
</comment>
<accession>A0A8J2LG55</accession>
<gene>
    <name evidence="3" type="ORF">AFUS01_LOCUS31930</name>
</gene>
<name>A0A8J2LG55_9HEXA</name>
<keyword evidence="2" id="KW-0732">Signal</keyword>
<protein>
    <submittedName>
        <fullName evidence="3">Uncharacterized protein</fullName>
    </submittedName>
</protein>
<dbReference type="EMBL" id="CAJVCH010516481">
    <property type="protein sequence ID" value="CAG7821599.1"/>
    <property type="molecule type" value="Genomic_DNA"/>
</dbReference>
<proteinExistence type="predicted"/>
<sequence length="208" mass="24654">MKQFLRFWLSLLILNTVCQCEESSRRTKRSNWDAFLLGHTLNPGDPRNSNYEYWTPNDWDYWLRLREPLHDAANCYHGTPLVSKGFNTVIIGSPRAIEGAFTGRLIPYGYNGFYWSNRSFKTYVLHRNGRYLDVYDCGHLYFAARLKGGLPVHFHTAFPEEYYYPFSGDLHYNLYKHCYRVPLPSPAQSRHRSSSNNQQYSTNFYRYQ</sequence>
<feature type="chain" id="PRO_5035222876" evidence="2">
    <location>
        <begin position="21"/>
        <end position="208"/>
    </location>
</feature>
<keyword evidence="4" id="KW-1185">Reference proteome</keyword>
<evidence type="ECO:0000313" key="3">
    <source>
        <dbReference type="EMBL" id="CAG7821599.1"/>
    </source>
</evidence>